<accession>A0A812TGR7</accession>
<name>A0A812TGR7_9DINO</name>
<comment type="caution">
    <text evidence="2">The sequence shown here is derived from an EMBL/GenBank/DDBJ whole genome shotgun (WGS) entry which is preliminary data.</text>
</comment>
<organism evidence="2 3">
    <name type="scientific">Symbiodinium natans</name>
    <dbReference type="NCBI Taxonomy" id="878477"/>
    <lineage>
        <taxon>Eukaryota</taxon>
        <taxon>Sar</taxon>
        <taxon>Alveolata</taxon>
        <taxon>Dinophyceae</taxon>
        <taxon>Suessiales</taxon>
        <taxon>Symbiodiniaceae</taxon>
        <taxon>Symbiodinium</taxon>
    </lineage>
</organism>
<protein>
    <submittedName>
        <fullName evidence="2">Uncharacterized protein</fullName>
    </submittedName>
</protein>
<evidence type="ECO:0000313" key="2">
    <source>
        <dbReference type="EMBL" id="CAE7526105.1"/>
    </source>
</evidence>
<dbReference type="EMBL" id="CAJNDS010002561">
    <property type="protein sequence ID" value="CAE7526105.1"/>
    <property type="molecule type" value="Genomic_DNA"/>
</dbReference>
<feature type="region of interest" description="Disordered" evidence="1">
    <location>
        <begin position="1"/>
        <end position="35"/>
    </location>
</feature>
<keyword evidence="3" id="KW-1185">Reference proteome</keyword>
<evidence type="ECO:0000256" key="1">
    <source>
        <dbReference type="SAM" id="MobiDB-lite"/>
    </source>
</evidence>
<feature type="compositionally biased region" description="Basic and acidic residues" evidence="1">
    <location>
        <begin position="1"/>
        <end position="12"/>
    </location>
</feature>
<proteinExistence type="predicted"/>
<dbReference type="OrthoDB" id="420720at2759"/>
<dbReference type="Proteomes" id="UP000604046">
    <property type="component" value="Unassembled WGS sequence"/>
</dbReference>
<dbReference type="AlphaFoldDB" id="A0A812TGR7"/>
<reference evidence="2" key="1">
    <citation type="submission" date="2021-02" db="EMBL/GenBank/DDBJ databases">
        <authorList>
            <person name="Dougan E. K."/>
            <person name="Rhodes N."/>
            <person name="Thang M."/>
            <person name="Chan C."/>
        </authorList>
    </citation>
    <scope>NUCLEOTIDE SEQUENCE</scope>
</reference>
<evidence type="ECO:0000313" key="3">
    <source>
        <dbReference type="Proteomes" id="UP000604046"/>
    </source>
</evidence>
<gene>
    <name evidence="2" type="ORF">SNAT2548_LOCUS29450</name>
</gene>
<sequence>MRPQSDDRRHGDPGNPDNDEAFVDPTDLDNPVTPKLPPFQLRLKVNDASAALKKEDGSFLGELLYLFVPESDSLDSVASGIVNDLPPALEQAGVKCILAKDGTDGETIRLMMEITGYELSAFLPNQTSQEMESALSALPPLVAPLGAQKQYDAVHQKVKEFFEIKWMHKIPKILNKHLLKMGVDADTSVEPPPPSLPKPDKLPAPDGLKLFLRVELPSRLDMGKAADSSLTEEGIKNMSQANFLRLIRPKLEEHVARAIRVACRDCTGYVTVLSSFSGRKYMESTA</sequence>